<proteinExistence type="predicted"/>
<accession>A0A2G1WGU4</accession>
<reference evidence="1 2" key="1">
    <citation type="journal article" date="2014" name="Front. Microbiol.">
        <title>Population and genomic analysis of the genus Halorubrum.</title>
        <authorList>
            <person name="Fullmer M.S."/>
            <person name="Soucy S.M."/>
            <person name="Swithers K.S."/>
            <person name="Makkay A.M."/>
            <person name="Wheeler R."/>
            <person name="Ventosa A."/>
            <person name="Gogarten J.P."/>
            <person name="Papke R.T."/>
        </authorList>
    </citation>
    <scope>NUCLEOTIDE SEQUENCE [LARGE SCALE GENOMIC DNA]</scope>
    <source>
        <strain evidence="1 2">C49</strain>
    </source>
</reference>
<protein>
    <submittedName>
        <fullName evidence="1">Uncharacterized protein</fullName>
    </submittedName>
</protein>
<dbReference type="EMBL" id="NHOA01000113">
    <property type="protein sequence ID" value="PHQ38201.1"/>
    <property type="molecule type" value="Genomic_DNA"/>
</dbReference>
<evidence type="ECO:0000313" key="2">
    <source>
        <dbReference type="Proteomes" id="UP000222824"/>
    </source>
</evidence>
<sequence length="62" mass="7076">MSRRRTMLQASPMDQVVMVEQMVAMVERMVVMVAAVASHPSPRLPHLLMIIIRVRMRSEISA</sequence>
<name>A0A2G1WGU4_9EURY</name>
<dbReference type="AlphaFoldDB" id="A0A2G1WGU4"/>
<organism evidence="1 2">
    <name type="scientific">Halorubrum persicum</name>
    <dbReference type="NCBI Taxonomy" id="1383844"/>
    <lineage>
        <taxon>Archaea</taxon>
        <taxon>Methanobacteriati</taxon>
        <taxon>Methanobacteriota</taxon>
        <taxon>Stenosarchaea group</taxon>
        <taxon>Halobacteria</taxon>
        <taxon>Halobacteriales</taxon>
        <taxon>Haloferacaceae</taxon>
        <taxon>Halorubrum</taxon>
    </lineage>
</organism>
<comment type="caution">
    <text evidence="1">The sequence shown here is derived from an EMBL/GenBank/DDBJ whole genome shotgun (WGS) entry which is preliminary data.</text>
</comment>
<gene>
    <name evidence="1" type="ORF">DJ69_12630</name>
</gene>
<evidence type="ECO:0000313" key="1">
    <source>
        <dbReference type="EMBL" id="PHQ38201.1"/>
    </source>
</evidence>
<dbReference type="Proteomes" id="UP000222824">
    <property type="component" value="Unassembled WGS sequence"/>
</dbReference>
<keyword evidence="2" id="KW-1185">Reference proteome</keyword>